<dbReference type="KEGG" id="vg:34568288"/>
<feature type="region of interest" description="Disordered" evidence="1">
    <location>
        <begin position="20"/>
        <end position="42"/>
    </location>
</feature>
<feature type="region of interest" description="Disordered" evidence="1">
    <location>
        <begin position="132"/>
        <end position="200"/>
    </location>
</feature>
<proteinExistence type="predicted"/>
<keyword evidence="2" id="KW-1133">Transmembrane helix</keyword>
<name>A0A291ATV9_9VIRU</name>
<gene>
    <name evidence="3" type="ORF">psal_cds_709</name>
</gene>
<keyword evidence="4" id="KW-1185">Reference proteome</keyword>
<organism evidence="3 4">
    <name type="scientific">Pandoravirus salinus</name>
    <dbReference type="NCBI Taxonomy" id="1349410"/>
    <lineage>
        <taxon>Viruses</taxon>
        <taxon>Pandoravirus</taxon>
    </lineage>
</organism>
<reference evidence="3 4" key="1">
    <citation type="journal article" date="2013" name="Science">
        <title>Pandoraviruses: amoeba viruses with genomes up to 2.5 Mb reaching that of parasitic eukaryotes.</title>
        <authorList>
            <person name="Philippe N."/>
            <person name="Legendre M."/>
            <person name="Doutre G."/>
            <person name="Coute Y."/>
            <person name="Poirot O."/>
            <person name="Lescot M."/>
            <person name="Arslan D."/>
            <person name="Seltzer V."/>
            <person name="Bertaux L."/>
            <person name="Bruley C."/>
            <person name="Garin J."/>
            <person name="Claverie J.M."/>
            <person name="Abergel C."/>
        </authorList>
    </citation>
    <scope>NUCLEOTIDE SEQUENCE [LARGE SCALE GENOMIC DNA]</scope>
</reference>
<accession>A0A291ATV9</accession>
<evidence type="ECO:0000256" key="2">
    <source>
        <dbReference type="SAM" id="Phobius"/>
    </source>
</evidence>
<sequence length="244" mass="26760">MIRTSAKGSTSIMWRQSGALGPMRTAPAGSARRLCTRSSTTQTARTMSRTVARYAGGLYGVIGFAAASAYAASVYAYEYERTRDQGLTIDERLRAGLIKLAQCPMQVGSMLLCWPVLPSVVKQMALDREAQMSRMRATTRSQIDTARDQGMRDAEIRARARRQQKALKRKGQGRTQEAQRHTQEKQRGQEEQPRAREAQSALSLDAIKSAPKVVSIAAPLAPATRTDPLACRDSVLCTCSPCVH</sequence>
<feature type="compositionally biased region" description="Basic and acidic residues" evidence="1">
    <location>
        <begin position="145"/>
        <end position="158"/>
    </location>
</feature>
<feature type="compositionally biased region" description="Basic and acidic residues" evidence="1">
    <location>
        <begin position="177"/>
        <end position="197"/>
    </location>
</feature>
<dbReference type="Proteomes" id="UP000204584">
    <property type="component" value="Segment"/>
</dbReference>
<dbReference type="RefSeq" id="YP_009430057.1">
    <property type="nucleotide sequence ID" value="NC_022098.1"/>
</dbReference>
<evidence type="ECO:0000313" key="4">
    <source>
        <dbReference type="Proteomes" id="UP000204584"/>
    </source>
</evidence>
<keyword evidence="2" id="KW-0812">Transmembrane</keyword>
<protein>
    <submittedName>
        <fullName evidence="3">Uncharacterized protein</fullName>
    </submittedName>
</protein>
<evidence type="ECO:0000256" key="1">
    <source>
        <dbReference type="SAM" id="MobiDB-lite"/>
    </source>
</evidence>
<feature type="transmembrane region" description="Helical" evidence="2">
    <location>
        <begin position="54"/>
        <end position="77"/>
    </location>
</feature>
<dbReference type="EMBL" id="KC977571">
    <property type="protein sequence ID" value="ATE82218.1"/>
    <property type="molecule type" value="Genomic_DNA"/>
</dbReference>
<dbReference type="GeneID" id="34568288"/>
<keyword evidence="2" id="KW-0472">Membrane</keyword>
<evidence type="ECO:0000313" key="3">
    <source>
        <dbReference type="EMBL" id="ATE82218.1"/>
    </source>
</evidence>
<feature type="compositionally biased region" description="Basic residues" evidence="1">
    <location>
        <begin position="159"/>
        <end position="172"/>
    </location>
</feature>